<evidence type="ECO:0000259" key="2">
    <source>
        <dbReference type="Pfam" id="PF00144"/>
    </source>
</evidence>
<feature type="non-terminal residue" evidence="3">
    <location>
        <position position="156"/>
    </location>
</feature>
<keyword evidence="1" id="KW-0378">Hydrolase</keyword>
<dbReference type="Gene3D" id="3.40.710.10">
    <property type="entry name" value="DD-peptidase/beta-lactamase superfamily"/>
    <property type="match status" value="1"/>
</dbReference>
<gene>
    <name evidence="3" type="ORF">S12H4_53327</name>
</gene>
<dbReference type="InterPro" id="IPR050789">
    <property type="entry name" value="Diverse_Enzym_Activities"/>
</dbReference>
<dbReference type="PANTHER" id="PTHR43283:SF11">
    <property type="entry name" value="BETA-LACTAMASE-RELATED DOMAIN-CONTAINING PROTEIN"/>
    <property type="match status" value="1"/>
</dbReference>
<dbReference type="SUPFAM" id="SSF56601">
    <property type="entry name" value="beta-lactamase/transpeptidase-like"/>
    <property type="match status" value="1"/>
</dbReference>
<comment type="caution">
    <text evidence="3">The sequence shown here is derived from an EMBL/GenBank/DDBJ whole genome shotgun (WGS) entry which is preliminary data.</text>
</comment>
<protein>
    <recommendedName>
        <fullName evidence="2">Beta-lactamase-related domain-containing protein</fullName>
    </recommendedName>
</protein>
<evidence type="ECO:0000256" key="1">
    <source>
        <dbReference type="ARBA" id="ARBA00022801"/>
    </source>
</evidence>
<sequence length="156" mass="17281">MQLRQGLPNEVGVSPERIRRIFTMLRDWVSDGTLPAVSVLVARRGTIFLQESFGTLGPDPNSPLVKPDTIFGIGSITKVFTATAIMLLVEDGLVGLNRKVQEYIPEFKGEGKEEVLVSHIVTHTSGMSDKEIRALEDKIWGKVDFPSLEPTEHPIQ</sequence>
<dbReference type="InterPro" id="IPR001466">
    <property type="entry name" value="Beta-lactam-related"/>
</dbReference>
<dbReference type="Pfam" id="PF00144">
    <property type="entry name" value="Beta-lactamase"/>
    <property type="match status" value="1"/>
</dbReference>
<name>X1TBZ4_9ZZZZ</name>
<feature type="domain" description="Beta-lactamase-related" evidence="2">
    <location>
        <begin position="31"/>
        <end position="130"/>
    </location>
</feature>
<dbReference type="PANTHER" id="PTHR43283">
    <property type="entry name" value="BETA-LACTAMASE-RELATED"/>
    <property type="match status" value="1"/>
</dbReference>
<dbReference type="GO" id="GO:0016787">
    <property type="term" value="F:hydrolase activity"/>
    <property type="evidence" value="ECO:0007669"/>
    <property type="project" value="UniProtKB-KW"/>
</dbReference>
<dbReference type="EMBL" id="BARW01033936">
    <property type="protein sequence ID" value="GAJ02784.1"/>
    <property type="molecule type" value="Genomic_DNA"/>
</dbReference>
<accession>X1TBZ4</accession>
<evidence type="ECO:0000313" key="3">
    <source>
        <dbReference type="EMBL" id="GAJ02784.1"/>
    </source>
</evidence>
<organism evidence="3">
    <name type="scientific">marine sediment metagenome</name>
    <dbReference type="NCBI Taxonomy" id="412755"/>
    <lineage>
        <taxon>unclassified sequences</taxon>
        <taxon>metagenomes</taxon>
        <taxon>ecological metagenomes</taxon>
    </lineage>
</organism>
<proteinExistence type="predicted"/>
<dbReference type="AlphaFoldDB" id="X1TBZ4"/>
<dbReference type="InterPro" id="IPR012338">
    <property type="entry name" value="Beta-lactam/transpept-like"/>
</dbReference>
<reference evidence="3" key="1">
    <citation type="journal article" date="2014" name="Front. Microbiol.">
        <title>High frequency of phylogenetically diverse reductive dehalogenase-homologous genes in deep subseafloor sedimentary metagenomes.</title>
        <authorList>
            <person name="Kawai M."/>
            <person name="Futagami T."/>
            <person name="Toyoda A."/>
            <person name="Takaki Y."/>
            <person name="Nishi S."/>
            <person name="Hori S."/>
            <person name="Arai W."/>
            <person name="Tsubouchi T."/>
            <person name="Morono Y."/>
            <person name="Uchiyama I."/>
            <person name="Ito T."/>
            <person name="Fujiyama A."/>
            <person name="Inagaki F."/>
            <person name="Takami H."/>
        </authorList>
    </citation>
    <scope>NUCLEOTIDE SEQUENCE</scope>
    <source>
        <strain evidence="3">Expedition CK06-06</strain>
    </source>
</reference>